<protein>
    <submittedName>
        <fullName evidence="4">AMP-binding protein</fullName>
    </submittedName>
</protein>
<dbReference type="SUPFAM" id="SSF56801">
    <property type="entry name" value="Acetyl-CoA synthetase-like"/>
    <property type="match status" value="1"/>
</dbReference>
<evidence type="ECO:0000259" key="3">
    <source>
        <dbReference type="Pfam" id="PF00501"/>
    </source>
</evidence>
<dbReference type="Pfam" id="PF00501">
    <property type="entry name" value="AMP-binding"/>
    <property type="match status" value="1"/>
</dbReference>
<dbReference type="PROSITE" id="PS00455">
    <property type="entry name" value="AMP_BINDING"/>
    <property type="match status" value="1"/>
</dbReference>
<dbReference type="GO" id="GO:0004467">
    <property type="term" value="F:long-chain fatty acid-CoA ligase activity"/>
    <property type="evidence" value="ECO:0007669"/>
    <property type="project" value="TreeGrafter"/>
</dbReference>
<dbReference type="RefSeq" id="WP_084197977.1">
    <property type="nucleotide sequence ID" value="NZ_BMYL01000004.1"/>
</dbReference>
<reference evidence="4 5" key="1">
    <citation type="submission" date="2018-01" db="EMBL/GenBank/DDBJ databases">
        <title>The draft genome sequence of Halioglobus japonicus S1-36.</title>
        <authorList>
            <person name="Du Z.-J."/>
            <person name="Shi M.-J."/>
        </authorList>
    </citation>
    <scope>NUCLEOTIDE SEQUENCE [LARGE SCALE GENOMIC DNA]</scope>
    <source>
        <strain evidence="4 5">S1-36</strain>
    </source>
</reference>
<proteinExistence type="predicted"/>
<dbReference type="PANTHER" id="PTHR43272:SF33">
    <property type="entry name" value="AMP-BINDING DOMAIN-CONTAINING PROTEIN-RELATED"/>
    <property type="match status" value="1"/>
</dbReference>
<name>A0AAP8MC67_9GAMM</name>
<dbReference type="GO" id="GO:0016020">
    <property type="term" value="C:membrane"/>
    <property type="evidence" value="ECO:0007669"/>
    <property type="project" value="TreeGrafter"/>
</dbReference>
<feature type="domain" description="AMP-dependent synthetase/ligase" evidence="3">
    <location>
        <begin position="13"/>
        <end position="382"/>
    </location>
</feature>
<keyword evidence="5" id="KW-1185">Reference proteome</keyword>
<evidence type="ECO:0000256" key="2">
    <source>
        <dbReference type="ARBA" id="ARBA00022840"/>
    </source>
</evidence>
<evidence type="ECO:0000313" key="4">
    <source>
        <dbReference type="EMBL" id="PLW85122.1"/>
    </source>
</evidence>
<gene>
    <name evidence="4" type="ORF">C0029_16470</name>
</gene>
<dbReference type="InterPro" id="IPR020845">
    <property type="entry name" value="AMP-binding_CS"/>
</dbReference>
<keyword evidence="1" id="KW-0547">Nucleotide-binding</keyword>
<dbReference type="InterPro" id="IPR042099">
    <property type="entry name" value="ANL_N_sf"/>
</dbReference>
<dbReference type="Gene3D" id="3.40.50.12780">
    <property type="entry name" value="N-terminal domain of ligase-like"/>
    <property type="match status" value="1"/>
</dbReference>
<accession>A0AAP8MC67</accession>
<dbReference type="GO" id="GO:0005524">
    <property type="term" value="F:ATP binding"/>
    <property type="evidence" value="ECO:0007669"/>
    <property type="project" value="UniProtKB-KW"/>
</dbReference>
<dbReference type="InterPro" id="IPR000873">
    <property type="entry name" value="AMP-dep_synth/lig_dom"/>
</dbReference>
<comment type="caution">
    <text evidence="4">The sequence shown here is derived from an EMBL/GenBank/DDBJ whole genome shotgun (WGS) entry which is preliminary data.</text>
</comment>
<evidence type="ECO:0000256" key="1">
    <source>
        <dbReference type="ARBA" id="ARBA00022741"/>
    </source>
</evidence>
<evidence type="ECO:0000313" key="5">
    <source>
        <dbReference type="Proteomes" id="UP000235162"/>
    </source>
</evidence>
<dbReference type="PANTHER" id="PTHR43272">
    <property type="entry name" value="LONG-CHAIN-FATTY-ACID--COA LIGASE"/>
    <property type="match status" value="1"/>
</dbReference>
<sequence>MSAALVTPLEMFYRWEQETPDKVYLRQPKNLEWSEHTWRDVGNRVRRIAAFLRDKNYPAGSRIGIWSSNSMDWPICDLAIMLAGHISVPIYPGQDIGSANYIFNHSAVKLVFCGDFDQHARVTEALPEGVETVAMLGCKFAADTSLDEVIASYEPYLESPVPNGEDVFTIIYTSGTTGNPKGVMHMHQTPGHVVPGLVISFRMNETPNEFFSFLPMSHAAERIIVEMTSLYSNASISFSESLDTFGDEVRSVQPTFFFAVPRLWVKFKAGIDAKIPPEAQAGLNDEQKAGIAQALGLSRARCIITGSAPCPVDVQDWFLSMGIALRDGYGMTENFVHGIAWTKDDQPISGCVGQPMDPSVQVRVSDAGEIQFKSLGLMKGYYLNEEKTAEVFDDGWYCTGDSGRFDDDGNLWVTGRVSEVFKTSKGKFIVPMKLESLFGRNPNLAQFCCMGHGLDQPIVLVTLSEVGLAKDRAAVQAELESLLEEINSEVPSYERISNIFVCDEWTIENALLTPTMKLKRKQIEDEYKALVQSHMGAGPVSFLD</sequence>
<organism evidence="4 5">
    <name type="scientific">Halioglobus japonicus</name>
    <dbReference type="NCBI Taxonomy" id="930805"/>
    <lineage>
        <taxon>Bacteria</taxon>
        <taxon>Pseudomonadati</taxon>
        <taxon>Pseudomonadota</taxon>
        <taxon>Gammaproteobacteria</taxon>
        <taxon>Cellvibrionales</taxon>
        <taxon>Halieaceae</taxon>
        <taxon>Halioglobus</taxon>
    </lineage>
</organism>
<dbReference type="EMBL" id="PKUR01000004">
    <property type="protein sequence ID" value="PLW85122.1"/>
    <property type="molecule type" value="Genomic_DNA"/>
</dbReference>
<dbReference type="AlphaFoldDB" id="A0AAP8MC67"/>
<dbReference type="KEGG" id="hja:BST95_02205"/>
<dbReference type="Proteomes" id="UP000235162">
    <property type="component" value="Unassembled WGS sequence"/>
</dbReference>
<dbReference type="Pfam" id="PF23562">
    <property type="entry name" value="AMP-binding_C_3"/>
    <property type="match status" value="1"/>
</dbReference>
<keyword evidence="2" id="KW-0067">ATP-binding</keyword>